<dbReference type="OrthoDB" id="5275938at2759"/>
<name>A0A8E2ERR3_9PEZI</name>
<dbReference type="AlphaFoldDB" id="A0A8E2ERR3"/>
<evidence type="ECO:0000313" key="2">
    <source>
        <dbReference type="Proteomes" id="UP000250140"/>
    </source>
</evidence>
<accession>A0A8E2ERR3</accession>
<keyword evidence="2" id="KW-1185">Reference proteome</keyword>
<feature type="non-terminal residue" evidence="1">
    <location>
        <position position="1"/>
    </location>
</feature>
<feature type="non-terminal residue" evidence="1">
    <location>
        <position position="68"/>
    </location>
</feature>
<dbReference type="EMBL" id="KV750799">
    <property type="protein sequence ID" value="OCL03148.1"/>
    <property type="molecule type" value="Genomic_DNA"/>
</dbReference>
<sequence>EVLRVAIAADKYDCVVALRFAGESWSNPKDIENTVDLGRLMIAAYIFDSARTFEETTRALIFLHVGSY</sequence>
<organism evidence="1 2">
    <name type="scientific">Glonium stellatum</name>
    <dbReference type="NCBI Taxonomy" id="574774"/>
    <lineage>
        <taxon>Eukaryota</taxon>
        <taxon>Fungi</taxon>
        <taxon>Dikarya</taxon>
        <taxon>Ascomycota</taxon>
        <taxon>Pezizomycotina</taxon>
        <taxon>Dothideomycetes</taxon>
        <taxon>Pleosporomycetidae</taxon>
        <taxon>Gloniales</taxon>
        <taxon>Gloniaceae</taxon>
        <taxon>Glonium</taxon>
    </lineage>
</organism>
<dbReference type="Proteomes" id="UP000250140">
    <property type="component" value="Unassembled WGS sequence"/>
</dbReference>
<evidence type="ECO:0000313" key="1">
    <source>
        <dbReference type="EMBL" id="OCL03148.1"/>
    </source>
</evidence>
<gene>
    <name evidence="1" type="ORF">AOQ84DRAFT_278792</name>
</gene>
<protein>
    <submittedName>
        <fullName evidence="1">Uncharacterized protein</fullName>
    </submittedName>
</protein>
<reference evidence="1 2" key="1">
    <citation type="journal article" date="2016" name="Nat. Commun.">
        <title>Ectomycorrhizal ecology is imprinted in the genome of the dominant symbiotic fungus Cenococcum geophilum.</title>
        <authorList>
            <consortium name="DOE Joint Genome Institute"/>
            <person name="Peter M."/>
            <person name="Kohler A."/>
            <person name="Ohm R.A."/>
            <person name="Kuo A."/>
            <person name="Krutzmann J."/>
            <person name="Morin E."/>
            <person name="Arend M."/>
            <person name="Barry K.W."/>
            <person name="Binder M."/>
            <person name="Choi C."/>
            <person name="Clum A."/>
            <person name="Copeland A."/>
            <person name="Grisel N."/>
            <person name="Haridas S."/>
            <person name="Kipfer T."/>
            <person name="LaButti K."/>
            <person name="Lindquist E."/>
            <person name="Lipzen A."/>
            <person name="Maire R."/>
            <person name="Meier B."/>
            <person name="Mihaltcheva S."/>
            <person name="Molinier V."/>
            <person name="Murat C."/>
            <person name="Poggeler S."/>
            <person name="Quandt C.A."/>
            <person name="Sperisen C."/>
            <person name="Tritt A."/>
            <person name="Tisserant E."/>
            <person name="Crous P.W."/>
            <person name="Henrissat B."/>
            <person name="Nehls U."/>
            <person name="Egli S."/>
            <person name="Spatafora J.W."/>
            <person name="Grigoriev I.V."/>
            <person name="Martin F.M."/>
        </authorList>
    </citation>
    <scope>NUCLEOTIDE SEQUENCE [LARGE SCALE GENOMIC DNA]</scope>
    <source>
        <strain evidence="1 2">CBS 207.34</strain>
    </source>
</reference>
<proteinExistence type="predicted"/>